<dbReference type="AlphaFoldDB" id="A0A940RWW2"/>
<name>A0A940RWW2_9ACTN</name>
<evidence type="ECO:0000313" key="1">
    <source>
        <dbReference type="EMBL" id="MBP0456999.1"/>
    </source>
</evidence>
<reference evidence="1" key="1">
    <citation type="submission" date="2021-03" db="EMBL/GenBank/DDBJ databases">
        <title>Whole genome sequence of Streptomyces bomunensis MMS17-BM035.</title>
        <authorList>
            <person name="Lee J.H."/>
        </authorList>
    </citation>
    <scope>NUCLEOTIDE SEQUENCE</scope>
    <source>
        <strain evidence="1">MMS17-BM035</strain>
    </source>
</reference>
<keyword evidence="2" id="KW-1185">Reference proteome</keyword>
<dbReference type="Proteomes" id="UP000670475">
    <property type="component" value="Unassembled WGS sequence"/>
</dbReference>
<dbReference type="EMBL" id="JAGIQL010000014">
    <property type="protein sequence ID" value="MBP0456999.1"/>
    <property type="molecule type" value="Genomic_DNA"/>
</dbReference>
<proteinExistence type="predicted"/>
<protein>
    <submittedName>
        <fullName evidence="1">Uncharacterized protein</fullName>
    </submittedName>
</protein>
<evidence type="ECO:0000313" key="2">
    <source>
        <dbReference type="Proteomes" id="UP000670475"/>
    </source>
</evidence>
<dbReference type="RefSeq" id="WP_209338780.1">
    <property type="nucleotide sequence ID" value="NZ_JAGIQL010000014.1"/>
</dbReference>
<accession>A0A940RWW2</accession>
<gene>
    <name evidence="1" type="ORF">JFN87_05715</name>
</gene>
<comment type="caution">
    <text evidence="1">The sequence shown here is derived from an EMBL/GenBank/DDBJ whole genome shotgun (WGS) entry which is preliminary data.</text>
</comment>
<sequence>MYDFHESDDGPPGSPVWSVWLEHRNEDSALMVQTVEDTRHIKIMKPEDARADIALTATFVHLNMVLPLATEADRERLLRRLYGVAEEEAARFGKWPTEEWQFHDRVTETVVGHRWEFADLWTVVLPSHLGRTVILHGMGPRPEERILTAVTDTSPYGFDLDQPLRYEDLGRQRRAWPLADHVAASTHPDIVRRFGLDSEVR</sequence>
<organism evidence="1 2">
    <name type="scientific">Streptomyces montanisoli</name>
    <dbReference type="NCBI Taxonomy" id="2798581"/>
    <lineage>
        <taxon>Bacteria</taxon>
        <taxon>Bacillati</taxon>
        <taxon>Actinomycetota</taxon>
        <taxon>Actinomycetes</taxon>
        <taxon>Kitasatosporales</taxon>
        <taxon>Streptomycetaceae</taxon>
        <taxon>Streptomyces</taxon>
    </lineage>
</organism>